<dbReference type="SUPFAM" id="SSF52540">
    <property type="entry name" value="P-loop containing nucleoside triphosphate hydrolases"/>
    <property type="match status" value="1"/>
</dbReference>
<evidence type="ECO:0000313" key="6">
    <source>
        <dbReference type="Proteomes" id="UP000317691"/>
    </source>
</evidence>
<proteinExistence type="predicted"/>
<dbReference type="InterPro" id="IPR005790">
    <property type="entry name" value="DNA_polIII_delta"/>
</dbReference>
<dbReference type="Proteomes" id="UP000317691">
    <property type="component" value="Unassembled WGS sequence"/>
</dbReference>
<evidence type="ECO:0000256" key="3">
    <source>
        <dbReference type="ARBA" id="ARBA00022705"/>
    </source>
</evidence>
<evidence type="ECO:0000256" key="4">
    <source>
        <dbReference type="ARBA" id="ARBA00022932"/>
    </source>
</evidence>
<gene>
    <name evidence="5" type="ORF">E6K79_09905</name>
</gene>
<organism evidence="5 6">
    <name type="scientific">Eiseniibacteriota bacterium</name>
    <dbReference type="NCBI Taxonomy" id="2212470"/>
    <lineage>
        <taxon>Bacteria</taxon>
        <taxon>Candidatus Eiseniibacteriota</taxon>
    </lineage>
</organism>
<reference evidence="5 6" key="1">
    <citation type="journal article" date="2019" name="Nat. Microbiol.">
        <title>Mediterranean grassland soil C-N compound turnover is dependent on rainfall and depth, and is mediated by genomically divergent microorganisms.</title>
        <authorList>
            <person name="Diamond S."/>
            <person name="Andeer P.F."/>
            <person name="Li Z."/>
            <person name="Crits-Christoph A."/>
            <person name="Burstein D."/>
            <person name="Anantharaman K."/>
            <person name="Lane K.R."/>
            <person name="Thomas B.C."/>
            <person name="Pan C."/>
            <person name="Northen T.R."/>
            <person name="Banfield J.F."/>
        </authorList>
    </citation>
    <scope>NUCLEOTIDE SEQUENCE [LARGE SCALE GENOMIC DNA]</scope>
    <source>
        <strain evidence="5">WS_9</strain>
    </source>
</reference>
<dbReference type="Gene3D" id="1.10.8.60">
    <property type="match status" value="1"/>
</dbReference>
<keyword evidence="1" id="KW-0808">Transferase</keyword>
<evidence type="ECO:0008006" key="7">
    <source>
        <dbReference type="Google" id="ProtNLM"/>
    </source>
</evidence>
<comment type="caution">
    <text evidence="5">The sequence shown here is derived from an EMBL/GenBank/DDBJ whole genome shotgun (WGS) entry which is preliminary data.</text>
</comment>
<keyword evidence="4" id="KW-0239">DNA-directed DNA polymerase</keyword>
<keyword evidence="2" id="KW-0548">Nucleotidyltransferase</keyword>
<keyword evidence="3" id="KW-0235">DNA replication</keyword>
<name>A0A538TIU1_UNCEI</name>
<sequence>MVIRRGARLDVPQAERLLAGPASGLPPLTLAAGSDDFLRDRVVAAFRAGAADEGADLSRLEGDDLSAEELAATLTSISLFSDARRIWIREGSKIDRATEEALLAWVDGSGEGVRVLVTTTREISELKLLQSLAEKAAVVACEAGPAETRRWVGELAREASLHLPAGAAEAIAAHAPNLLALSREMEKLRLHAAADGSVPASALSVLAGARSGASAERWATAVLSGDAARARAEAATLDAEGVGGTSCLWAIAERALAALDPQPSYGSYRKGGTSGGPALRPAEARRALHVVYQADRALKRGEIRDMEIRDYVEHGLTDAGHV</sequence>
<dbReference type="Gene3D" id="3.40.50.300">
    <property type="entry name" value="P-loop containing nucleotide triphosphate hydrolases"/>
    <property type="match status" value="1"/>
</dbReference>
<accession>A0A538TIU1</accession>
<dbReference type="AlphaFoldDB" id="A0A538TIU1"/>
<dbReference type="GO" id="GO:0003887">
    <property type="term" value="F:DNA-directed DNA polymerase activity"/>
    <property type="evidence" value="ECO:0007669"/>
    <property type="project" value="UniProtKB-KW"/>
</dbReference>
<dbReference type="EMBL" id="VBOZ01000030">
    <property type="protein sequence ID" value="TMQ63548.1"/>
    <property type="molecule type" value="Genomic_DNA"/>
</dbReference>
<evidence type="ECO:0000313" key="5">
    <source>
        <dbReference type="EMBL" id="TMQ63548.1"/>
    </source>
</evidence>
<dbReference type="GO" id="GO:0009360">
    <property type="term" value="C:DNA polymerase III complex"/>
    <property type="evidence" value="ECO:0007669"/>
    <property type="project" value="TreeGrafter"/>
</dbReference>
<dbReference type="InterPro" id="IPR027417">
    <property type="entry name" value="P-loop_NTPase"/>
</dbReference>
<dbReference type="GO" id="GO:0003677">
    <property type="term" value="F:DNA binding"/>
    <property type="evidence" value="ECO:0007669"/>
    <property type="project" value="InterPro"/>
</dbReference>
<evidence type="ECO:0000256" key="1">
    <source>
        <dbReference type="ARBA" id="ARBA00022679"/>
    </source>
</evidence>
<dbReference type="GO" id="GO:0006261">
    <property type="term" value="P:DNA-templated DNA replication"/>
    <property type="evidence" value="ECO:0007669"/>
    <property type="project" value="TreeGrafter"/>
</dbReference>
<evidence type="ECO:0000256" key="2">
    <source>
        <dbReference type="ARBA" id="ARBA00022695"/>
    </source>
</evidence>
<protein>
    <recommendedName>
        <fullName evidence="7">DNA polymerase III subunit delta</fullName>
    </recommendedName>
</protein>
<dbReference type="PANTHER" id="PTHR34388:SF1">
    <property type="entry name" value="DNA POLYMERASE III SUBUNIT DELTA"/>
    <property type="match status" value="1"/>
</dbReference>
<dbReference type="NCBIfam" id="TIGR01128">
    <property type="entry name" value="holA"/>
    <property type="match status" value="1"/>
</dbReference>
<dbReference type="PANTHER" id="PTHR34388">
    <property type="entry name" value="DNA POLYMERASE III SUBUNIT DELTA"/>
    <property type="match status" value="1"/>
</dbReference>